<comment type="similarity">
    <text evidence="1">Belongs to the CAF1 family.</text>
</comment>
<dbReference type="GeneID" id="108741733"/>
<organism evidence="3 4">
    <name type="scientific">Agrilus planipennis</name>
    <name type="common">Emerald ash borer</name>
    <name type="synonym">Agrilus marcopoli</name>
    <dbReference type="NCBI Taxonomy" id="224129"/>
    <lineage>
        <taxon>Eukaryota</taxon>
        <taxon>Metazoa</taxon>
        <taxon>Ecdysozoa</taxon>
        <taxon>Arthropoda</taxon>
        <taxon>Hexapoda</taxon>
        <taxon>Insecta</taxon>
        <taxon>Pterygota</taxon>
        <taxon>Neoptera</taxon>
        <taxon>Endopterygota</taxon>
        <taxon>Coleoptera</taxon>
        <taxon>Polyphaga</taxon>
        <taxon>Elateriformia</taxon>
        <taxon>Buprestoidea</taxon>
        <taxon>Buprestidae</taxon>
        <taxon>Agrilinae</taxon>
        <taxon>Agrilus</taxon>
    </lineage>
</organism>
<dbReference type="InParanoid" id="A0A1W4XI64"/>
<dbReference type="PANTHER" id="PTHR15092:SF44">
    <property type="entry name" value="POLY(A)-SPECIFIC RIBONUCLEASE PARN"/>
    <property type="match status" value="1"/>
</dbReference>
<evidence type="ECO:0000313" key="4">
    <source>
        <dbReference type="RefSeq" id="XP_018332138.1"/>
    </source>
</evidence>
<dbReference type="AlphaFoldDB" id="A0A1W4XI64"/>
<dbReference type="Gene3D" id="3.30.420.10">
    <property type="entry name" value="Ribonuclease H-like superfamily/Ribonuclease H"/>
    <property type="match status" value="2"/>
</dbReference>
<keyword evidence="2" id="KW-0472">Membrane</keyword>
<dbReference type="GO" id="GO:0000289">
    <property type="term" value="P:nuclear-transcribed mRNA poly(A) tail shortening"/>
    <property type="evidence" value="ECO:0007669"/>
    <property type="project" value="TreeGrafter"/>
</dbReference>
<dbReference type="Pfam" id="PF04857">
    <property type="entry name" value="CAF1"/>
    <property type="match status" value="1"/>
</dbReference>
<dbReference type="InterPro" id="IPR012337">
    <property type="entry name" value="RNaseH-like_sf"/>
</dbReference>
<keyword evidence="2" id="KW-0812">Transmembrane</keyword>
<dbReference type="STRING" id="224129.A0A1W4XI64"/>
<sequence>MTELTIKNFKDEYPRLVKAVEECRFISIDTEFSGLSVSDKLQTSLFDTTPERYEKLRKNCEQLIPVQLGITCFTFDSVNCSYTADIFTIFLFPRTFSLYDKRFVCQSSSLQFLCDNSFDFNKLIYEGVPYINRTQEQTLVEDLKNKTFALNPYQSSEIENVLDEQGRIVASWIFSAKDGDVQVLPQLQKYVYNPDILYTAHKHLRERFKDSLWTFEDKGQFTVKKVSKEELALLIKENDLDKNIILDILGITRLFRLLVTLKKPIVGHNLLTDLMLLIHNLENPLPTSYEKFKRLVNELFPAVYDTKCLSFSILKKHIPNSKRWQQNTLSHLYNYFKGGEGRHLAANSPLIQPRVPLEKYDQFHNAGWDSYCTGYIFIRMGHIYATNKFKQSRKYLSNELFSAVSGFKNKVNLIRASLAHIQLDGEDPPSSRPPYLVVESSRNKPLNISQIASMLSSFGFVEVKPFSFGRKAIVAVDNFNSAKSILKNFANHKEIRIKMYSTFKHSPVARTAIWGGIFLTGAILAWMTNKKLKLINV</sequence>
<reference evidence="4" key="1">
    <citation type="submission" date="2025-08" db="UniProtKB">
        <authorList>
            <consortium name="RefSeq"/>
        </authorList>
    </citation>
    <scope>IDENTIFICATION</scope>
    <source>
        <tissue evidence="4">Entire body</tissue>
    </source>
</reference>
<proteinExistence type="inferred from homology"/>
<dbReference type="RefSeq" id="XP_018332138.1">
    <property type="nucleotide sequence ID" value="XM_018476636.1"/>
</dbReference>
<dbReference type="GO" id="GO:0003723">
    <property type="term" value="F:RNA binding"/>
    <property type="evidence" value="ECO:0007669"/>
    <property type="project" value="TreeGrafter"/>
</dbReference>
<name>A0A1W4XI64_AGRPL</name>
<dbReference type="PANTHER" id="PTHR15092">
    <property type="entry name" value="POLY A -SPECIFIC RIBONUCLEASE/TARGET OF EGR1, MEMBER 1"/>
    <property type="match status" value="1"/>
</dbReference>
<protein>
    <submittedName>
        <fullName evidence="4">Pre-piRNA 3'-exonuclease trimmer-like</fullName>
    </submittedName>
</protein>
<dbReference type="GO" id="GO:0000175">
    <property type="term" value="F:3'-5'-RNA exonuclease activity"/>
    <property type="evidence" value="ECO:0007669"/>
    <property type="project" value="TreeGrafter"/>
</dbReference>
<keyword evidence="3" id="KW-1185">Reference proteome</keyword>
<evidence type="ECO:0000256" key="1">
    <source>
        <dbReference type="ARBA" id="ARBA00008372"/>
    </source>
</evidence>
<accession>A0A1W4XI64</accession>
<evidence type="ECO:0000313" key="3">
    <source>
        <dbReference type="Proteomes" id="UP000192223"/>
    </source>
</evidence>
<feature type="transmembrane region" description="Helical" evidence="2">
    <location>
        <begin position="508"/>
        <end position="527"/>
    </location>
</feature>
<dbReference type="Proteomes" id="UP000192223">
    <property type="component" value="Unplaced"/>
</dbReference>
<dbReference type="GO" id="GO:1990432">
    <property type="term" value="P:siRNA 3'-end processing"/>
    <property type="evidence" value="ECO:0007669"/>
    <property type="project" value="TreeGrafter"/>
</dbReference>
<dbReference type="InterPro" id="IPR036397">
    <property type="entry name" value="RNaseH_sf"/>
</dbReference>
<dbReference type="InterPro" id="IPR051181">
    <property type="entry name" value="CAF1_poly(A)_ribonucleases"/>
</dbReference>
<dbReference type="GO" id="GO:1990431">
    <property type="term" value="P:priRNA 3'-end processing"/>
    <property type="evidence" value="ECO:0007669"/>
    <property type="project" value="TreeGrafter"/>
</dbReference>
<gene>
    <name evidence="4" type="primary">LOC108741733</name>
</gene>
<evidence type="ECO:0000256" key="2">
    <source>
        <dbReference type="SAM" id="Phobius"/>
    </source>
</evidence>
<keyword evidence="2" id="KW-1133">Transmembrane helix</keyword>
<dbReference type="InterPro" id="IPR006941">
    <property type="entry name" value="RNase_CAF1"/>
</dbReference>
<dbReference type="GO" id="GO:0005634">
    <property type="term" value="C:nucleus"/>
    <property type="evidence" value="ECO:0007669"/>
    <property type="project" value="TreeGrafter"/>
</dbReference>
<dbReference type="SUPFAM" id="SSF53098">
    <property type="entry name" value="Ribonuclease H-like"/>
    <property type="match status" value="1"/>
</dbReference>
<dbReference type="KEGG" id="apln:108741733"/>
<dbReference type="OrthoDB" id="414075at2759"/>